<name>A0ABS6G957_9FIRM</name>
<organism evidence="1 2">
    <name type="scientific">Alkaliphilus flagellatus</name>
    <dbReference type="NCBI Taxonomy" id="2841507"/>
    <lineage>
        <taxon>Bacteria</taxon>
        <taxon>Bacillati</taxon>
        <taxon>Bacillota</taxon>
        <taxon>Clostridia</taxon>
        <taxon>Peptostreptococcales</taxon>
        <taxon>Natronincolaceae</taxon>
        <taxon>Alkaliphilus</taxon>
    </lineage>
</organism>
<evidence type="ECO:0000313" key="2">
    <source>
        <dbReference type="Proteomes" id="UP000779508"/>
    </source>
</evidence>
<evidence type="ECO:0000313" key="1">
    <source>
        <dbReference type="EMBL" id="MBU5677911.1"/>
    </source>
</evidence>
<keyword evidence="2" id="KW-1185">Reference proteome</keyword>
<dbReference type="Proteomes" id="UP000779508">
    <property type="component" value="Unassembled WGS sequence"/>
</dbReference>
<accession>A0ABS6G957</accession>
<proteinExistence type="predicted"/>
<dbReference type="EMBL" id="JAHLQK010000006">
    <property type="protein sequence ID" value="MBU5677911.1"/>
    <property type="molecule type" value="Genomic_DNA"/>
</dbReference>
<gene>
    <name evidence="1" type="ORF">KQI88_15950</name>
</gene>
<comment type="caution">
    <text evidence="1">The sequence shown here is derived from an EMBL/GenBank/DDBJ whole genome shotgun (WGS) entry which is preliminary data.</text>
</comment>
<sequence>MSEKKNKKPLFKRWWFWVIVVIVAGGVIGSNGSKNTPKAGSDVPTSNQEKTEEKWEEVIRFEGKSIKDTETFKISSKEWRIVWDTKPGDMGGMNFQIYVYNANGSMESVAANVIGEANDTSYMRGKGEYYFTIVTAQPYTIIVEEKK</sequence>
<reference evidence="1 2" key="1">
    <citation type="submission" date="2021-06" db="EMBL/GenBank/DDBJ databases">
        <authorList>
            <person name="Sun Q."/>
            <person name="Li D."/>
        </authorList>
    </citation>
    <scope>NUCLEOTIDE SEQUENCE [LARGE SCALE GENOMIC DNA]</scope>
    <source>
        <strain evidence="1 2">MSJ-5</strain>
    </source>
</reference>
<protein>
    <submittedName>
        <fullName evidence="1">Uncharacterized protein</fullName>
    </submittedName>
</protein>
<dbReference type="RefSeq" id="WP_216419016.1">
    <property type="nucleotide sequence ID" value="NZ_JAHLQK010000006.1"/>
</dbReference>